<proteinExistence type="predicted"/>
<protein>
    <submittedName>
        <fullName evidence="1">Uncharacterized protein</fullName>
    </submittedName>
</protein>
<name>A0A0A8ZA45_ARUDO</name>
<dbReference type="AlphaFoldDB" id="A0A0A8ZA45"/>
<sequence>MILVSITGDPLSVSAYKSFSTLELSLLS</sequence>
<reference evidence="1" key="1">
    <citation type="submission" date="2014-09" db="EMBL/GenBank/DDBJ databases">
        <authorList>
            <person name="Magalhaes I.L.F."/>
            <person name="Oliveira U."/>
            <person name="Santos F.R."/>
            <person name="Vidigal T.H.D.A."/>
            <person name="Brescovit A.D."/>
            <person name="Santos A.J."/>
        </authorList>
    </citation>
    <scope>NUCLEOTIDE SEQUENCE</scope>
    <source>
        <tissue evidence="1">Shoot tissue taken approximately 20 cm above the soil surface</tissue>
    </source>
</reference>
<reference evidence="1" key="2">
    <citation type="journal article" date="2015" name="Data Brief">
        <title>Shoot transcriptome of the giant reed, Arundo donax.</title>
        <authorList>
            <person name="Barrero R.A."/>
            <person name="Guerrero F.D."/>
            <person name="Moolhuijzen P."/>
            <person name="Goolsby J.A."/>
            <person name="Tidwell J."/>
            <person name="Bellgard S.E."/>
            <person name="Bellgard M.I."/>
        </authorList>
    </citation>
    <scope>NUCLEOTIDE SEQUENCE</scope>
    <source>
        <tissue evidence="1">Shoot tissue taken approximately 20 cm above the soil surface</tissue>
    </source>
</reference>
<evidence type="ECO:0000313" key="1">
    <source>
        <dbReference type="EMBL" id="JAD35666.1"/>
    </source>
</evidence>
<accession>A0A0A8ZA45</accession>
<organism evidence="1">
    <name type="scientific">Arundo donax</name>
    <name type="common">Giant reed</name>
    <name type="synonym">Donax arundinaceus</name>
    <dbReference type="NCBI Taxonomy" id="35708"/>
    <lineage>
        <taxon>Eukaryota</taxon>
        <taxon>Viridiplantae</taxon>
        <taxon>Streptophyta</taxon>
        <taxon>Embryophyta</taxon>
        <taxon>Tracheophyta</taxon>
        <taxon>Spermatophyta</taxon>
        <taxon>Magnoliopsida</taxon>
        <taxon>Liliopsida</taxon>
        <taxon>Poales</taxon>
        <taxon>Poaceae</taxon>
        <taxon>PACMAD clade</taxon>
        <taxon>Arundinoideae</taxon>
        <taxon>Arundineae</taxon>
        <taxon>Arundo</taxon>
    </lineage>
</organism>
<dbReference type="EMBL" id="GBRH01262229">
    <property type="protein sequence ID" value="JAD35666.1"/>
    <property type="molecule type" value="Transcribed_RNA"/>
</dbReference>